<dbReference type="RefSeq" id="WP_037541495.1">
    <property type="nucleotide sequence ID" value="NZ_CP014107.1"/>
</dbReference>
<dbReference type="EMBL" id="CP014567">
    <property type="protein sequence ID" value="AVI06491.1"/>
    <property type="molecule type" value="Genomic_DNA"/>
</dbReference>
<accession>A0A3S7GW32</accession>
<dbReference type="PANTHER" id="PTHR23416">
    <property type="entry name" value="SIALIC ACID SYNTHASE-RELATED"/>
    <property type="match status" value="1"/>
</dbReference>
<gene>
    <name evidence="6" type="ORF">AZE34_06875</name>
</gene>
<sequence length="197" mass="21845">MTEKEKMLAHEWYDANFDKELGMDRQRAKDLCFEYNHTRPSDREKRQAILKELLGYEAKQLSISSPFDTDYGWNIKVGENVFINSNSYLMDGGGITIGDNVFIGPSCGLYTAHHPLNYQDRNKGWELAKPIHIGSNIWFGASVTVTPGVSIGDGSVIAAGSVVTNNIPPNSLAAGVPAKVIRTIDQNETINMPNHFE</sequence>
<evidence type="ECO:0000256" key="4">
    <source>
        <dbReference type="ARBA" id="ARBA00023315"/>
    </source>
</evidence>
<evidence type="ECO:0000256" key="3">
    <source>
        <dbReference type="ARBA" id="ARBA00022737"/>
    </source>
</evidence>
<dbReference type="InterPro" id="IPR011004">
    <property type="entry name" value="Trimer_LpxA-like_sf"/>
</dbReference>
<dbReference type="GO" id="GO:0008374">
    <property type="term" value="F:O-acyltransferase activity"/>
    <property type="evidence" value="ECO:0007669"/>
    <property type="project" value="TreeGrafter"/>
</dbReference>
<proteinExistence type="inferred from homology"/>
<dbReference type="Gene3D" id="2.160.10.10">
    <property type="entry name" value="Hexapeptide repeat proteins"/>
    <property type="match status" value="1"/>
</dbReference>
<dbReference type="SUPFAM" id="SSF51161">
    <property type="entry name" value="Trimeric LpxA-like enzymes"/>
    <property type="match status" value="1"/>
</dbReference>
<feature type="domain" description="Maltose/galactoside acetyltransferase" evidence="5">
    <location>
        <begin position="4"/>
        <end position="59"/>
    </location>
</feature>
<keyword evidence="3" id="KW-0677">Repeat</keyword>
<name>A0A3S7GW32_STAHO</name>
<dbReference type="GO" id="GO:0016407">
    <property type="term" value="F:acetyltransferase activity"/>
    <property type="evidence" value="ECO:0007669"/>
    <property type="project" value="InterPro"/>
</dbReference>
<dbReference type="Pfam" id="PF14602">
    <property type="entry name" value="Hexapep_2"/>
    <property type="match status" value="2"/>
</dbReference>
<organism evidence="6">
    <name type="scientific">Staphylococcus hominis</name>
    <dbReference type="NCBI Taxonomy" id="1290"/>
    <lineage>
        <taxon>Bacteria</taxon>
        <taxon>Bacillati</taxon>
        <taxon>Bacillota</taxon>
        <taxon>Bacilli</taxon>
        <taxon>Bacillales</taxon>
        <taxon>Staphylococcaceae</taxon>
        <taxon>Staphylococcus</taxon>
    </lineage>
</organism>
<keyword evidence="2 6" id="KW-0808">Transferase</keyword>
<dbReference type="InterPro" id="IPR001451">
    <property type="entry name" value="Hexapep"/>
</dbReference>
<dbReference type="GO" id="GO:0005829">
    <property type="term" value="C:cytosol"/>
    <property type="evidence" value="ECO:0007669"/>
    <property type="project" value="TreeGrafter"/>
</dbReference>
<reference evidence="6" key="1">
    <citation type="submission" date="2016-02" db="EMBL/GenBank/DDBJ databases">
        <title>Genomic sequence of a clinical Staphylococcus hominis isolate.</title>
        <authorList>
            <person name="McClure J.M."/>
            <person name="Zhang K."/>
        </authorList>
    </citation>
    <scope>NUCLEOTIDE SEQUENCE</scope>
    <source>
        <strain evidence="6">C34847</strain>
    </source>
</reference>
<evidence type="ECO:0000256" key="1">
    <source>
        <dbReference type="ARBA" id="ARBA00007274"/>
    </source>
</evidence>
<dbReference type="Pfam" id="PF12464">
    <property type="entry name" value="Mac"/>
    <property type="match status" value="1"/>
</dbReference>
<dbReference type="SMART" id="SM01266">
    <property type="entry name" value="Mac"/>
    <property type="match status" value="1"/>
</dbReference>
<dbReference type="PANTHER" id="PTHR23416:SF23">
    <property type="entry name" value="ACETYLTRANSFERASE C18B11.09C-RELATED"/>
    <property type="match status" value="1"/>
</dbReference>
<dbReference type="FunFam" id="2.160.10.10:FF:000008">
    <property type="entry name" value="Maltose O-acetyltransferase"/>
    <property type="match status" value="1"/>
</dbReference>
<comment type="similarity">
    <text evidence="1">Belongs to the transferase hexapeptide repeat family.</text>
</comment>
<dbReference type="CDD" id="cd03357">
    <property type="entry name" value="LbH_MAT_GAT"/>
    <property type="match status" value="1"/>
</dbReference>
<dbReference type="InterPro" id="IPR051159">
    <property type="entry name" value="Hexapeptide_acetyltransf"/>
</dbReference>
<keyword evidence="4" id="KW-0012">Acyltransferase</keyword>
<dbReference type="AlphaFoldDB" id="A0A3S7GW32"/>
<evidence type="ECO:0000313" key="6">
    <source>
        <dbReference type="EMBL" id="AVI06491.1"/>
    </source>
</evidence>
<evidence type="ECO:0000259" key="5">
    <source>
        <dbReference type="SMART" id="SM01266"/>
    </source>
</evidence>
<protein>
    <submittedName>
        <fullName evidence="6">Maltose acetyltransferase</fullName>
    </submittedName>
</protein>
<dbReference type="InterPro" id="IPR024688">
    <property type="entry name" value="Mac_dom"/>
</dbReference>
<evidence type="ECO:0000256" key="2">
    <source>
        <dbReference type="ARBA" id="ARBA00022679"/>
    </source>
</evidence>